<organism evidence="14 15">
    <name type="scientific">Tulasnella calospora MUT 4182</name>
    <dbReference type="NCBI Taxonomy" id="1051891"/>
    <lineage>
        <taxon>Eukaryota</taxon>
        <taxon>Fungi</taxon>
        <taxon>Dikarya</taxon>
        <taxon>Basidiomycota</taxon>
        <taxon>Agaricomycotina</taxon>
        <taxon>Agaricomycetes</taxon>
        <taxon>Cantharellales</taxon>
        <taxon>Tulasnellaceae</taxon>
        <taxon>Tulasnella</taxon>
    </lineage>
</organism>
<evidence type="ECO:0000256" key="8">
    <source>
        <dbReference type="ARBA" id="ARBA00022989"/>
    </source>
</evidence>
<feature type="transmembrane region" description="Helical" evidence="11">
    <location>
        <begin position="401"/>
        <end position="419"/>
    </location>
</feature>
<evidence type="ECO:0000313" key="15">
    <source>
        <dbReference type="Proteomes" id="UP000054248"/>
    </source>
</evidence>
<dbReference type="Pfam" id="PF11145">
    <property type="entry name" value="DUF2921"/>
    <property type="match status" value="1"/>
</dbReference>
<keyword evidence="12" id="KW-0732">Signal</keyword>
<evidence type="ECO:0000259" key="13">
    <source>
        <dbReference type="Pfam" id="PF11145"/>
    </source>
</evidence>
<evidence type="ECO:0000256" key="11">
    <source>
        <dbReference type="SAM" id="Phobius"/>
    </source>
</evidence>
<evidence type="ECO:0000256" key="10">
    <source>
        <dbReference type="SAM" id="MobiDB-lite"/>
    </source>
</evidence>
<feature type="compositionally biased region" description="Low complexity" evidence="10">
    <location>
        <begin position="454"/>
        <end position="475"/>
    </location>
</feature>
<evidence type="ECO:0000256" key="2">
    <source>
        <dbReference type="ARBA" id="ARBA00004127"/>
    </source>
</evidence>
<feature type="transmembrane region" description="Helical" evidence="11">
    <location>
        <begin position="376"/>
        <end position="395"/>
    </location>
</feature>
<evidence type="ECO:0000256" key="5">
    <source>
        <dbReference type="ARBA" id="ARBA00022679"/>
    </source>
</evidence>
<dbReference type="STRING" id="1051891.A0A0C3KI33"/>
<feature type="transmembrane region" description="Helical" evidence="11">
    <location>
        <begin position="337"/>
        <end position="356"/>
    </location>
</feature>
<dbReference type="GO" id="GO:0061630">
    <property type="term" value="F:ubiquitin protein ligase activity"/>
    <property type="evidence" value="ECO:0007669"/>
    <property type="project" value="UniProtKB-EC"/>
</dbReference>
<feature type="signal peptide" evidence="12">
    <location>
        <begin position="1"/>
        <end position="29"/>
    </location>
</feature>
<evidence type="ECO:0000256" key="9">
    <source>
        <dbReference type="ARBA" id="ARBA00023136"/>
    </source>
</evidence>
<proteinExistence type="predicted"/>
<comment type="pathway">
    <text evidence="3">Protein modification; protein ubiquitination.</text>
</comment>
<evidence type="ECO:0000256" key="7">
    <source>
        <dbReference type="ARBA" id="ARBA00022786"/>
    </source>
</evidence>
<comment type="subcellular location">
    <subcellularLocation>
        <location evidence="2">Endomembrane system</location>
        <topology evidence="2">Multi-pass membrane protein</topology>
    </subcellularLocation>
</comment>
<keyword evidence="5" id="KW-0808">Transferase</keyword>
<dbReference type="EMBL" id="KN823147">
    <property type="protein sequence ID" value="KIO21148.1"/>
    <property type="molecule type" value="Genomic_DNA"/>
</dbReference>
<keyword evidence="9 11" id="KW-0472">Membrane</keyword>
<dbReference type="HOGENOM" id="CLU_548831_0_0_1"/>
<keyword evidence="8 11" id="KW-1133">Transmembrane helix</keyword>
<dbReference type="Proteomes" id="UP000054248">
    <property type="component" value="Unassembled WGS sequence"/>
</dbReference>
<evidence type="ECO:0000256" key="4">
    <source>
        <dbReference type="ARBA" id="ARBA00012483"/>
    </source>
</evidence>
<dbReference type="AlphaFoldDB" id="A0A0C3KI33"/>
<gene>
    <name evidence="14" type="ORF">M407DRAFT_29206</name>
</gene>
<evidence type="ECO:0000256" key="12">
    <source>
        <dbReference type="SAM" id="SignalP"/>
    </source>
</evidence>
<keyword evidence="7" id="KW-0833">Ubl conjugation pathway</keyword>
<keyword evidence="15" id="KW-1185">Reference proteome</keyword>
<sequence>MDGPATGLPQNRSPLSTILFFCLILYLTTRPNDDPFAQNVLLESIQAAKHVYGNYSAWLNGTQSNYTEQAPHPFLEPLAQTALPPLSPIDPQRSSYWTNMTGFWNGQAQLYNLSNSADVPTSWAPIAAGLVKDLNQTEVIKKLGTWNWTEISKTSFRLSEPENNTNPEVQPIHGHLDLESSIDFLKFEFSGLHLPSTGSIVAMMNPNGYPVDIRSLPPLFPQQWQNASRYVVLEELRKHLDSLQKQLDFGKSDEDNLSPDNAETSCQFVFYGHLQPCAVPAAKLRELEGEMQHPTGISTVSRPPVLFDGILISPDCAILVEMKKVDGMRVDRFWRKVSTYAGLASLVYLSLLVLLVRQMETTRTPAAISPISRWGFIFQALMDSFAFTSHAMFGILTKNKASVSMVAPGFLACILALMFEIRYTSLIHRVQAPEDEAIANSRPERTAPSPVPEAGTGSAPTSAPTSAPISAPPSTRRFELLRRIGAGLAHPDGRVCE</sequence>
<reference evidence="14 15" key="1">
    <citation type="submission" date="2014-04" db="EMBL/GenBank/DDBJ databases">
        <authorList>
            <consortium name="DOE Joint Genome Institute"/>
            <person name="Kuo A."/>
            <person name="Girlanda M."/>
            <person name="Perotto S."/>
            <person name="Kohler A."/>
            <person name="Nagy L.G."/>
            <person name="Floudas D."/>
            <person name="Copeland A."/>
            <person name="Barry K.W."/>
            <person name="Cichocki N."/>
            <person name="Veneault-Fourrey C."/>
            <person name="LaButti K."/>
            <person name="Lindquist E.A."/>
            <person name="Lipzen A."/>
            <person name="Lundell T."/>
            <person name="Morin E."/>
            <person name="Murat C."/>
            <person name="Sun H."/>
            <person name="Tunlid A."/>
            <person name="Henrissat B."/>
            <person name="Grigoriev I.V."/>
            <person name="Hibbett D.S."/>
            <person name="Martin F."/>
            <person name="Nordberg H.P."/>
            <person name="Cantor M.N."/>
            <person name="Hua S.X."/>
        </authorList>
    </citation>
    <scope>NUCLEOTIDE SEQUENCE [LARGE SCALE GENOMIC DNA]</scope>
    <source>
        <strain evidence="14 15">MUT 4182</strain>
    </source>
</reference>
<accession>A0A0C3KI33</accession>
<name>A0A0C3KI33_9AGAM</name>
<evidence type="ECO:0000256" key="1">
    <source>
        <dbReference type="ARBA" id="ARBA00000900"/>
    </source>
</evidence>
<feature type="chain" id="PRO_5002166395" description="RING-type E3 ubiquitin transferase" evidence="12">
    <location>
        <begin position="30"/>
        <end position="497"/>
    </location>
</feature>
<evidence type="ECO:0000256" key="6">
    <source>
        <dbReference type="ARBA" id="ARBA00022692"/>
    </source>
</evidence>
<protein>
    <recommendedName>
        <fullName evidence="4">RING-type E3 ubiquitin transferase</fullName>
        <ecNumber evidence="4">2.3.2.27</ecNumber>
    </recommendedName>
</protein>
<reference evidence="15" key="2">
    <citation type="submission" date="2015-01" db="EMBL/GenBank/DDBJ databases">
        <title>Evolutionary Origins and Diversification of the Mycorrhizal Mutualists.</title>
        <authorList>
            <consortium name="DOE Joint Genome Institute"/>
            <consortium name="Mycorrhizal Genomics Consortium"/>
            <person name="Kohler A."/>
            <person name="Kuo A."/>
            <person name="Nagy L.G."/>
            <person name="Floudas D."/>
            <person name="Copeland A."/>
            <person name="Barry K.W."/>
            <person name="Cichocki N."/>
            <person name="Veneault-Fourrey C."/>
            <person name="LaButti K."/>
            <person name="Lindquist E.A."/>
            <person name="Lipzen A."/>
            <person name="Lundell T."/>
            <person name="Morin E."/>
            <person name="Murat C."/>
            <person name="Riley R."/>
            <person name="Ohm R."/>
            <person name="Sun H."/>
            <person name="Tunlid A."/>
            <person name="Henrissat B."/>
            <person name="Grigoriev I.V."/>
            <person name="Hibbett D.S."/>
            <person name="Martin F."/>
        </authorList>
    </citation>
    <scope>NUCLEOTIDE SEQUENCE [LARGE SCALE GENOMIC DNA]</scope>
    <source>
        <strain evidence="15">MUT 4182</strain>
    </source>
</reference>
<keyword evidence="6 11" id="KW-0812">Transmembrane</keyword>
<dbReference type="OrthoDB" id="9984778at2759"/>
<dbReference type="InterPro" id="IPR021319">
    <property type="entry name" value="DUF2921"/>
</dbReference>
<feature type="domain" description="SWEET-like" evidence="13">
    <location>
        <begin position="331"/>
        <end position="435"/>
    </location>
</feature>
<dbReference type="GO" id="GO:0012505">
    <property type="term" value="C:endomembrane system"/>
    <property type="evidence" value="ECO:0007669"/>
    <property type="project" value="UniProtKB-SubCell"/>
</dbReference>
<dbReference type="EC" id="2.3.2.27" evidence="4"/>
<feature type="region of interest" description="Disordered" evidence="10">
    <location>
        <begin position="437"/>
        <end position="475"/>
    </location>
</feature>
<evidence type="ECO:0000313" key="14">
    <source>
        <dbReference type="EMBL" id="KIO21148.1"/>
    </source>
</evidence>
<comment type="catalytic activity">
    <reaction evidence="1">
        <text>S-ubiquitinyl-[E2 ubiquitin-conjugating enzyme]-L-cysteine + [acceptor protein]-L-lysine = [E2 ubiquitin-conjugating enzyme]-L-cysteine + N(6)-ubiquitinyl-[acceptor protein]-L-lysine.</text>
        <dbReference type="EC" id="2.3.2.27"/>
    </reaction>
</comment>
<evidence type="ECO:0000256" key="3">
    <source>
        <dbReference type="ARBA" id="ARBA00004906"/>
    </source>
</evidence>